<feature type="transmembrane region" description="Helical" evidence="12">
    <location>
        <begin position="224"/>
        <end position="244"/>
    </location>
</feature>
<protein>
    <submittedName>
        <fullName evidence="13">Heme A synthase</fullName>
    </submittedName>
</protein>
<accession>A0A7W1WTC8</accession>
<organism evidence="13 14">
    <name type="scientific">Paenactinomyces guangxiensis</name>
    <dbReference type="NCBI Taxonomy" id="1490290"/>
    <lineage>
        <taxon>Bacteria</taxon>
        <taxon>Bacillati</taxon>
        <taxon>Bacillota</taxon>
        <taxon>Bacilli</taxon>
        <taxon>Bacillales</taxon>
        <taxon>Thermoactinomycetaceae</taxon>
        <taxon>Paenactinomyces</taxon>
    </lineage>
</organism>
<feature type="transmembrane region" description="Helical" evidence="12">
    <location>
        <begin position="65"/>
        <end position="85"/>
    </location>
</feature>
<dbReference type="EMBL" id="JACEIQ010000017">
    <property type="protein sequence ID" value="MBA4495684.1"/>
    <property type="molecule type" value="Genomic_DNA"/>
</dbReference>
<keyword evidence="3 12" id="KW-0812">Transmembrane</keyword>
<feature type="transmembrane region" description="Helical" evidence="12">
    <location>
        <begin position="94"/>
        <end position="115"/>
    </location>
</feature>
<proteinExistence type="predicted"/>
<keyword evidence="8" id="KW-0350">Heme biosynthesis</keyword>
<feature type="transmembrane region" description="Helical" evidence="12">
    <location>
        <begin position="256"/>
        <end position="276"/>
    </location>
</feature>
<feature type="transmembrane region" description="Helical" evidence="12">
    <location>
        <begin position="170"/>
        <end position="189"/>
    </location>
</feature>
<keyword evidence="6" id="KW-0560">Oxidoreductase</keyword>
<evidence type="ECO:0000256" key="6">
    <source>
        <dbReference type="ARBA" id="ARBA00023002"/>
    </source>
</evidence>
<dbReference type="PANTHER" id="PTHR35457">
    <property type="entry name" value="HEME A SYNTHASE"/>
    <property type="match status" value="1"/>
</dbReference>
<dbReference type="GO" id="GO:0016491">
    <property type="term" value="F:oxidoreductase activity"/>
    <property type="evidence" value="ECO:0007669"/>
    <property type="project" value="UniProtKB-KW"/>
</dbReference>
<evidence type="ECO:0000256" key="12">
    <source>
        <dbReference type="SAM" id="Phobius"/>
    </source>
</evidence>
<comment type="caution">
    <text evidence="13">The sequence shown here is derived from an EMBL/GenBank/DDBJ whole genome shotgun (WGS) entry which is preliminary data.</text>
</comment>
<evidence type="ECO:0000313" key="14">
    <source>
        <dbReference type="Proteomes" id="UP000535491"/>
    </source>
</evidence>
<reference evidence="13 14" key="1">
    <citation type="submission" date="2020-07" db="EMBL/GenBank/DDBJ databases">
        <authorList>
            <person name="Feng H."/>
        </authorList>
    </citation>
    <scope>NUCLEOTIDE SEQUENCE [LARGE SCALE GENOMIC DNA]</scope>
    <source>
        <strain evidence="14">s-10</strain>
    </source>
</reference>
<feature type="transmembrane region" description="Helical" evidence="12">
    <location>
        <begin position="7"/>
        <end position="28"/>
    </location>
</feature>
<keyword evidence="9 12" id="KW-0472">Membrane</keyword>
<dbReference type="GO" id="GO:0016020">
    <property type="term" value="C:membrane"/>
    <property type="evidence" value="ECO:0007669"/>
    <property type="project" value="UniProtKB-SubCell"/>
</dbReference>
<keyword evidence="10" id="KW-1015">Disulfide bond</keyword>
<keyword evidence="7" id="KW-0408">Iron</keyword>
<name>A0A7W1WTC8_9BACL</name>
<evidence type="ECO:0000256" key="4">
    <source>
        <dbReference type="ARBA" id="ARBA00022723"/>
    </source>
</evidence>
<evidence type="ECO:0000256" key="1">
    <source>
        <dbReference type="ARBA" id="ARBA00004141"/>
    </source>
</evidence>
<evidence type="ECO:0000256" key="5">
    <source>
        <dbReference type="ARBA" id="ARBA00022989"/>
    </source>
</evidence>
<dbReference type="GO" id="GO:0046872">
    <property type="term" value="F:metal ion binding"/>
    <property type="evidence" value="ECO:0007669"/>
    <property type="project" value="UniProtKB-KW"/>
</dbReference>
<keyword evidence="14" id="KW-1185">Reference proteome</keyword>
<evidence type="ECO:0000256" key="11">
    <source>
        <dbReference type="ARBA" id="ARBA00023444"/>
    </source>
</evidence>
<evidence type="ECO:0000256" key="10">
    <source>
        <dbReference type="ARBA" id="ARBA00023157"/>
    </source>
</evidence>
<evidence type="ECO:0000256" key="9">
    <source>
        <dbReference type="ARBA" id="ARBA00023136"/>
    </source>
</evidence>
<dbReference type="RefSeq" id="WP_181753384.1">
    <property type="nucleotide sequence ID" value="NZ_JACEIQ010000017.1"/>
</dbReference>
<dbReference type="GO" id="GO:0006784">
    <property type="term" value="P:heme A biosynthetic process"/>
    <property type="evidence" value="ECO:0007669"/>
    <property type="project" value="InterPro"/>
</dbReference>
<dbReference type="InterPro" id="IPR003780">
    <property type="entry name" value="COX15/CtaA_fam"/>
</dbReference>
<feature type="transmembrane region" description="Helical" evidence="12">
    <location>
        <begin position="127"/>
        <end position="149"/>
    </location>
</feature>
<evidence type="ECO:0000256" key="3">
    <source>
        <dbReference type="ARBA" id="ARBA00022692"/>
    </source>
</evidence>
<comment type="subcellular location">
    <subcellularLocation>
        <location evidence="1">Membrane</location>
        <topology evidence="1">Multi-pass membrane protein</topology>
    </subcellularLocation>
</comment>
<gene>
    <name evidence="13" type="ORF">H1191_15425</name>
</gene>
<sequence length="325" mass="35827">MQKHRLLKILAVVTSFGSYLMLLMGAIVSKTGSGKGCGNSWPFCHGQLIPESLPIETVIEYSHRIVSGGVGFLILTLTVWAWLAYRENRRVKVLGFMSLFFVVLQGALGALTVVFEGSFAKTAALALHFGFSLISFASVVLLTVYLFQLSRETEGEGKTVTRNAPVSGRIRYTVWGLAVYTYIVVYTGALVRHAEATMGCGFSFPLCGETYFPSFSSLAGIHMLHRYASITLWLCVLCFLVAVIRRYRAREDLLRGSWLAFILITIQALSGMITVFTGGQLMAALLHTTIISVFFSVLSYLCMQLGLPWKRESGESVNSRTPVLS</sequence>
<dbReference type="Pfam" id="PF02628">
    <property type="entry name" value="COX15-CtaA"/>
    <property type="match status" value="1"/>
</dbReference>
<evidence type="ECO:0000256" key="8">
    <source>
        <dbReference type="ARBA" id="ARBA00023133"/>
    </source>
</evidence>
<feature type="transmembrane region" description="Helical" evidence="12">
    <location>
        <begin position="282"/>
        <end position="303"/>
    </location>
</feature>
<dbReference type="InterPro" id="IPR050450">
    <property type="entry name" value="COX15/CtaA_HemeA_synthase"/>
</dbReference>
<dbReference type="AlphaFoldDB" id="A0A7W1WTC8"/>
<dbReference type="Proteomes" id="UP000535491">
    <property type="component" value="Unassembled WGS sequence"/>
</dbReference>
<comment type="pathway">
    <text evidence="11">Porphyrin-containing compound metabolism.</text>
</comment>
<evidence type="ECO:0000256" key="2">
    <source>
        <dbReference type="ARBA" id="ARBA00022475"/>
    </source>
</evidence>
<keyword evidence="5 12" id="KW-1133">Transmembrane helix</keyword>
<keyword evidence="2" id="KW-1003">Cell membrane</keyword>
<keyword evidence="4" id="KW-0479">Metal-binding</keyword>
<evidence type="ECO:0000256" key="7">
    <source>
        <dbReference type="ARBA" id="ARBA00023004"/>
    </source>
</evidence>
<evidence type="ECO:0000313" key="13">
    <source>
        <dbReference type="EMBL" id="MBA4495684.1"/>
    </source>
</evidence>
<dbReference type="PANTHER" id="PTHR35457:SF1">
    <property type="entry name" value="HEME A SYNTHASE"/>
    <property type="match status" value="1"/>
</dbReference>